<dbReference type="EMBL" id="AP004658">
    <property type="protein sequence ID" value="BAC99632.1"/>
    <property type="molecule type" value="Genomic_DNA"/>
</dbReference>
<dbReference type="AlphaFoldDB" id="Q6ZAK6"/>
<organism evidence="1 2">
    <name type="scientific">Oryza sativa subsp. japonica</name>
    <name type="common">Rice</name>
    <dbReference type="NCBI Taxonomy" id="39947"/>
    <lineage>
        <taxon>Eukaryota</taxon>
        <taxon>Viridiplantae</taxon>
        <taxon>Streptophyta</taxon>
        <taxon>Embryophyta</taxon>
        <taxon>Tracheophyta</taxon>
        <taxon>Spermatophyta</taxon>
        <taxon>Magnoliopsida</taxon>
        <taxon>Liliopsida</taxon>
        <taxon>Poales</taxon>
        <taxon>Poaceae</taxon>
        <taxon>BOP clade</taxon>
        <taxon>Oryzoideae</taxon>
        <taxon>Oryzeae</taxon>
        <taxon>Oryzinae</taxon>
        <taxon>Oryza</taxon>
        <taxon>Oryza sativa</taxon>
    </lineage>
</organism>
<accession>Q6ZAK6</accession>
<proteinExistence type="predicted"/>
<reference evidence="2" key="1">
    <citation type="journal article" date="2005" name="Nature">
        <title>The map-based sequence of the rice genome.</title>
        <authorList>
            <consortium name="International rice genome sequencing project (IRGSP)"/>
            <person name="Matsumoto T."/>
            <person name="Wu J."/>
            <person name="Kanamori H."/>
            <person name="Katayose Y."/>
            <person name="Fujisawa M."/>
            <person name="Namiki N."/>
            <person name="Mizuno H."/>
            <person name="Yamamoto K."/>
            <person name="Antonio B.A."/>
            <person name="Baba T."/>
            <person name="Sakata K."/>
            <person name="Nagamura Y."/>
            <person name="Aoki H."/>
            <person name="Arikawa K."/>
            <person name="Arita K."/>
            <person name="Bito T."/>
            <person name="Chiden Y."/>
            <person name="Fujitsuka N."/>
            <person name="Fukunaka R."/>
            <person name="Hamada M."/>
            <person name="Harada C."/>
            <person name="Hayashi A."/>
            <person name="Hijishita S."/>
            <person name="Honda M."/>
            <person name="Hosokawa S."/>
            <person name="Ichikawa Y."/>
            <person name="Idonuma A."/>
            <person name="Iijima M."/>
            <person name="Ikeda M."/>
            <person name="Ikeno M."/>
            <person name="Ito K."/>
            <person name="Ito S."/>
            <person name="Ito T."/>
            <person name="Ito Y."/>
            <person name="Ito Y."/>
            <person name="Iwabuchi A."/>
            <person name="Kamiya K."/>
            <person name="Karasawa W."/>
            <person name="Kurita K."/>
            <person name="Katagiri S."/>
            <person name="Kikuta A."/>
            <person name="Kobayashi H."/>
            <person name="Kobayashi N."/>
            <person name="Machita K."/>
            <person name="Maehara T."/>
            <person name="Masukawa M."/>
            <person name="Mizubayashi T."/>
            <person name="Mukai Y."/>
            <person name="Nagasaki H."/>
            <person name="Nagata Y."/>
            <person name="Naito S."/>
            <person name="Nakashima M."/>
            <person name="Nakama Y."/>
            <person name="Nakamichi Y."/>
            <person name="Nakamura M."/>
            <person name="Meguro A."/>
            <person name="Negishi M."/>
            <person name="Ohta I."/>
            <person name="Ohta T."/>
            <person name="Okamoto M."/>
            <person name="Ono N."/>
            <person name="Saji S."/>
            <person name="Sakaguchi M."/>
            <person name="Sakai K."/>
            <person name="Shibata M."/>
            <person name="Shimokawa T."/>
            <person name="Song J."/>
            <person name="Takazaki Y."/>
            <person name="Terasawa K."/>
            <person name="Tsugane M."/>
            <person name="Tsuji K."/>
            <person name="Ueda S."/>
            <person name="Waki K."/>
            <person name="Yamagata H."/>
            <person name="Yamamoto M."/>
            <person name="Yamamoto S."/>
            <person name="Yamane H."/>
            <person name="Yoshiki S."/>
            <person name="Yoshihara R."/>
            <person name="Yukawa K."/>
            <person name="Zhong H."/>
            <person name="Yano M."/>
            <person name="Yuan Q."/>
            <person name="Ouyang S."/>
            <person name="Liu J."/>
            <person name="Jones K.M."/>
            <person name="Gansberger K."/>
            <person name="Moffat K."/>
            <person name="Hill J."/>
            <person name="Bera J."/>
            <person name="Fadrosh D."/>
            <person name="Jin S."/>
            <person name="Johri S."/>
            <person name="Kim M."/>
            <person name="Overton L."/>
            <person name="Reardon M."/>
            <person name="Tsitrin T."/>
            <person name="Vuong H."/>
            <person name="Weaver B."/>
            <person name="Ciecko A."/>
            <person name="Tallon L."/>
            <person name="Jackson J."/>
            <person name="Pai G."/>
            <person name="Aken S.V."/>
            <person name="Utterback T."/>
            <person name="Reidmuller S."/>
            <person name="Feldblyum T."/>
            <person name="Hsiao J."/>
            <person name="Zismann V."/>
            <person name="Iobst S."/>
            <person name="de Vazeille A.R."/>
            <person name="Buell C.R."/>
            <person name="Ying K."/>
            <person name="Li Y."/>
            <person name="Lu T."/>
            <person name="Huang Y."/>
            <person name="Zhao Q."/>
            <person name="Feng Q."/>
            <person name="Zhang L."/>
            <person name="Zhu J."/>
            <person name="Weng Q."/>
            <person name="Mu J."/>
            <person name="Lu Y."/>
            <person name="Fan D."/>
            <person name="Liu Y."/>
            <person name="Guan J."/>
            <person name="Zhang Y."/>
            <person name="Yu S."/>
            <person name="Liu X."/>
            <person name="Zhang Y."/>
            <person name="Hong G."/>
            <person name="Han B."/>
            <person name="Choisne N."/>
            <person name="Demange N."/>
            <person name="Orjeda G."/>
            <person name="Samain S."/>
            <person name="Cattolico L."/>
            <person name="Pelletier E."/>
            <person name="Couloux A."/>
            <person name="Segurens B."/>
            <person name="Wincker P."/>
            <person name="D'Hont A."/>
            <person name="Scarpelli C."/>
            <person name="Weissenbach J."/>
            <person name="Salanoubat M."/>
            <person name="Quetier F."/>
            <person name="Yu Y."/>
            <person name="Kim H.R."/>
            <person name="Rambo T."/>
            <person name="Currie J."/>
            <person name="Collura K."/>
            <person name="Luo M."/>
            <person name="Yang T."/>
            <person name="Ammiraju J.S.S."/>
            <person name="Engler F."/>
            <person name="Soderlund C."/>
            <person name="Wing R.A."/>
            <person name="Palmer L.E."/>
            <person name="de la Bastide M."/>
            <person name="Spiegel L."/>
            <person name="Nascimento L."/>
            <person name="Zutavern T."/>
            <person name="O'Shaughnessy A."/>
            <person name="Dike S."/>
            <person name="Dedhia N."/>
            <person name="Preston R."/>
            <person name="Balija V."/>
            <person name="McCombie W.R."/>
            <person name="Chow T."/>
            <person name="Chen H."/>
            <person name="Chung M."/>
            <person name="Chen C."/>
            <person name="Shaw J."/>
            <person name="Wu H."/>
            <person name="Hsiao K."/>
            <person name="Chao Y."/>
            <person name="Chu M."/>
            <person name="Cheng C."/>
            <person name="Hour A."/>
            <person name="Lee P."/>
            <person name="Lin S."/>
            <person name="Lin Y."/>
            <person name="Liou J."/>
            <person name="Liu S."/>
            <person name="Hsing Y."/>
            <person name="Raghuvanshi S."/>
            <person name="Mohanty A."/>
            <person name="Bharti A.K."/>
            <person name="Gaur A."/>
            <person name="Gupta V."/>
            <person name="Kumar D."/>
            <person name="Ravi V."/>
            <person name="Vij S."/>
            <person name="Kapur A."/>
            <person name="Khurana P."/>
            <person name="Khurana P."/>
            <person name="Khurana J.P."/>
            <person name="Tyagi A.K."/>
            <person name="Gaikwad K."/>
            <person name="Singh A."/>
            <person name="Dalal V."/>
            <person name="Srivastava S."/>
            <person name="Dixit A."/>
            <person name="Pal A.K."/>
            <person name="Ghazi I.A."/>
            <person name="Yadav M."/>
            <person name="Pandit A."/>
            <person name="Bhargava A."/>
            <person name="Sureshbabu K."/>
            <person name="Batra K."/>
            <person name="Sharma T.R."/>
            <person name="Mohapatra T."/>
            <person name="Singh N.K."/>
            <person name="Messing J."/>
            <person name="Nelson A.B."/>
            <person name="Fuks G."/>
            <person name="Kavchok S."/>
            <person name="Keizer G."/>
            <person name="Linton E."/>
            <person name="Llaca V."/>
            <person name="Song R."/>
            <person name="Tanyolac B."/>
            <person name="Young S."/>
            <person name="Ho-Il K."/>
            <person name="Hahn J.H."/>
            <person name="Sangsakoo G."/>
            <person name="Vanavichit A."/>
            <person name="de Mattos Luiz.A.T."/>
            <person name="Zimmer P.D."/>
            <person name="Malone G."/>
            <person name="Dellagostin O."/>
            <person name="de Oliveira A.C."/>
            <person name="Bevan M."/>
            <person name="Bancroft I."/>
            <person name="Minx P."/>
            <person name="Cordum H."/>
            <person name="Wilson R."/>
            <person name="Cheng Z."/>
            <person name="Jin W."/>
            <person name="Jiang J."/>
            <person name="Leong S.A."/>
            <person name="Iwama H."/>
            <person name="Gojobori T."/>
            <person name="Itoh T."/>
            <person name="Niimura Y."/>
            <person name="Fujii Y."/>
            <person name="Habara T."/>
            <person name="Sakai H."/>
            <person name="Sato Y."/>
            <person name="Wilson G."/>
            <person name="Kumar K."/>
            <person name="McCouch S."/>
            <person name="Juretic N."/>
            <person name="Hoen D."/>
            <person name="Wright S."/>
            <person name="Bruskiewich R."/>
            <person name="Bureau T."/>
            <person name="Miyao A."/>
            <person name="Hirochika H."/>
            <person name="Nishikawa T."/>
            <person name="Kadowaki K."/>
            <person name="Sugiura M."/>
            <person name="Burr B."/>
            <person name="Sasaki T."/>
        </authorList>
    </citation>
    <scope>NUCLEOTIDE SEQUENCE [LARGE SCALE GENOMIC DNA]</scope>
    <source>
        <strain evidence="2">cv. Nipponbare</strain>
    </source>
</reference>
<dbReference type="Proteomes" id="UP000000763">
    <property type="component" value="Chromosome 8"/>
</dbReference>
<evidence type="ECO:0000313" key="2">
    <source>
        <dbReference type="Proteomes" id="UP000000763"/>
    </source>
</evidence>
<gene>
    <name evidence="1" type="primary">P0042B03.24</name>
</gene>
<name>Q6ZAK6_ORYSJ</name>
<protein>
    <submittedName>
        <fullName evidence="1">Uncharacterized protein</fullName>
    </submittedName>
</protein>
<sequence>MAVCATFDLGVGVVYGYMDDHASYTYDIQIQIFSSTHLSFPPPFYRSTASASSPPRQRRRRWLRQLCAVATRDGRRGGGGVATATGGAVVGRDSDCDGSDATAAATGGLVRQKELGGSDARQWGSHIRCCSVGDGDNDLLPLFC</sequence>
<reference evidence="2" key="2">
    <citation type="journal article" date="2008" name="Nucleic Acids Res.">
        <title>The rice annotation project database (RAP-DB): 2008 update.</title>
        <authorList>
            <consortium name="The rice annotation project (RAP)"/>
        </authorList>
    </citation>
    <scope>GENOME REANNOTATION</scope>
    <source>
        <strain evidence="2">cv. Nipponbare</strain>
    </source>
</reference>
<evidence type="ECO:0000313" key="1">
    <source>
        <dbReference type="EMBL" id="BAC99632.1"/>
    </source>
</evidence>